<keyword evidence="1" id="KW-0472">Membrane</keyword>
<dbReference type="AlphaFoldDB" id="A0A0F0CQG0"/>
<gene>
    <name evidence="2" type="ORF">OMAG_000615</name>
</gene>
<proteinExistence type="predicted"/>
<dbReference type="EMBL" id="JYNY01000131">
    <property type="protein sequence ID" value="KJJ85517.1"/>
    <property type="molecule type" value="Genomic_DNA"/>
</dbReference>
<name>A0A0F0CQG0_9BACT</name>
<evidence type="ECO:0000313" key="2">
    <source>
        <dbReference type="EMBL" id="KJJ85517.1"/>
    </source>
</evidence>
<protein>
    <submittedName>
        <fullName evidence="2">Uncharacterized protein</fullName>
    </submittedName>
</protein>
<sequence>MTDIWILCFRIIVIIIQGLIIILIFIGVQVPVRIQPKQTLLLAVETVLL</sequence>
<reference evidence="2 3" key="1">
    <citation type="submission" date="2015-02" db="EMBL/GenBank/DDBJ databases">
        <title>Single-cell genomics of uncultivated deep-branching MTB reveals a conserved set of magnetosome genes.</title>
        <authorList>
            <person name="Kolinko S."/>
            <person name="Richter M."/>
            <person name="Glockner F.O."/>
            <person name="Brachmann A."/>
            <person name="Schuler D."/>
        </authorList>
    </citation>
    <scope>NUCLEOTIDE SEQUENCE [LARGE SCALE GENOMIC DNA]</scope>
    <source>
        <strain evidence="2">SKK-01</strain>
    </source>
</reference>
<keyword evidence="1" id="KW-1133">Transmembrane helix</keyword>
<feature type="transmembrane region" description="Helical" evidence="1">
    <location>
        <begin position="7"/>
        <end position="28"/>
    </location>
</feature>
<evidence type="ECO:0000313" key="3">
    <source>
        <dbReference type="Proteomes" id="UP000033428"/>
    </source>
</evidence>
<keyword evidence="3" id="KW-1185">Reference proteome</keyword>
<organism evidence="2 3">
    <name type="scientific">Candidatus Omnitrophus magneticus</name>
    <dbReference type="NCBI Taxonomy" id="1609969"/>
    <lineage>
        <taxon>Bacteria</taxon>
        <taxon>Pseudomonadati</taxon>
        <taxon>Candidatus Omnitrophota</taxon>
        <taxon>Candidatus Omnitrophus</taxon>
    </lineage>
</organism>
<keyword evidence="1" id="KW-0812">Transmembrane</keyword>
<comment type="caution">
    <text evidence="2">The sequence shown here is derived from an EMBL/GenBank/DDBJ whole genome shotgun (WGS) entry which is preliminary data.</text>
</comment>
<dbReference type="Proteomes" id="UP000033428">
    <property type="component" value="Unassembled WGS sequence"/>
</dbReference>
<evidence type="ECO:0000256" key="1">
    <source>
        <dbReference type="SAM" id="Phobius"/>
    </source>
</evidence>
<accession>A0A0F0CQG0</accession>